<reference evidence="3" key="1">
    <citation type="submission" date="2018-09" db="EMBL/GenBank/DDBJ databases">
        <title>Complete genome sequence of thermophilic cyanobacteria strain Thermosynechococcus elongatus PKUAC-SCTE542.</title>
        <authorList>
            <person name="Liang Y."/>
            <person name="Tang J."/>
            <person name="Daroch M."/>
        </authorList>
    </citation>
    <scope>NUCLEOTIDE SEQUENCE [LARGE SCALE GENOMIC DNA]</scope>
    <source>
        <strain evidence="3">E542</strain>
    </source>
</reference>
<protein>
    <recommendedName>
        <fullName evidence="1">DUF7680 domain-containing protein</fullName>
    </recommendedName>
</protein>
<dbReference type="EMBL" id="CP032152">
    <property type="protein sequence ID" value="QLL29623.1"/>
    <property type="molecule type" value="Genomic_DNA"/>
</dbReference>
<dbReference type="InterPro" id="IPR056097">
    <property type="entry name" value="DUF7680"/>
</dbReference>
<evidence type="ECO:0000259" key="1">
    <source>
        <dbReference type="Pfam" id="PF24728"/>
    </source>
</evidence>
<organism evidence="2 3">
    <name type="scientific">Thermosynechococcus sichuanensis E542</name>
    <dbReference type="NCBI Taxonomy" id="2016101"/>
    <lineage>
        <taxon>Bacteria</taxon>
        <taxon>Bacillati</taxon>
        <taxon>Cyanobacteriota</taxon>
        <taxon>Cyanophyceae</taxon>
        <taxon>Acaryochloridales</taxon>
        <taxon>Thermosynechococcaceae</taxon>
        <taxon>Thermosynechococcus</taxon>
        <taxon>Thermosynechococcus sichuanensis</taxon>
    </lineage>
</organism>
<proteinExistence type="predicted"/>
<dbReference type="KEGG" id="tsq:D3A95_00400"/>
<dbReference type="RefSeq" id="WP_181495443.1">
    <property type="nucleotide sequence ID" value="NZ_CP032152.1"/>
</dbReference>
<dbReference type="Pfam" id="PF24728">
    <property type="entry name" value="DUF7680"/>
    <property type="match status" value="1"/>
</dbReference>
<dbReference type="Proteomes" id="UP000261812">
    <property type="component" value="Chromosome"/>
</dbReference>
<gene>
    <name evidence="2" type="ORF">D3A95_00400</name>
</gene>
<keyword evidence="3" id="KW-1185">Reference proteome</keyword>
<sequence length="159" mass="17872">MTPTTTAAPLPSLASAFGQPNYQLRVTYRGASDLHMEVWQRPTVATPHLVKPLRLGGLGGRPLALIEERVLRQLARSRVKLGKLPLHEPQVYSLTEEVALRLGLMFRVLAPMRSRDKMMACVMGIEEMGREEAAYWLGMALHRPNPRRVLAALRLLLQE</sequence>
<evidence type="ECO:0000313" key="3">
    <source>
        <dbReference type="Proteomes" id="UP000261812"/>
    </source>
</evidence>
<name>A0A7D6F3T0_9CYAN</name>
<accession>A0A7D6F3T0</accession>
<dbReference type="AlphaFoldDB" id="A0A7D6F3T0"/>
<feature type="domain" description="DUF7680" evidence="1">
    <location>
        <begin position="22"/>
        <end position="158"/>
    </location>
</feature>
<evidence type="ECO:0000313" key="2">
    <source>
        <dbReference type="EMBL" id="QLL29623.1"/>
    </source>
</evidence>